<reference evidence="8 9" key="1">
    <citation type="submission" date="2015-01" db="EMBL/GenBank/DDBJ databases">
        <title>Comparative genomics of the lactic acid bacteria isolated from the honey bee gut.</title>
        <authorList>
            <person name="Ellegaard K.M."/>
            <person name="Tamarit D."/>
            <person name="Javelind E."/>
            <person name="Olofsson T."/>
            <person name="Andersson S.G."/>
            <person name="Vasquez A."/>
        </authorList>
    </citation>
    <scope>NUCLEOTIDE SEQUENCE [LARGE SCALE GENOMIC DNA]</scope>
    <source>
        <strain evidence="8 9">Bin4</strain>
    </source>
</reference>
<dbReference type="InterPro" id="IPR023299">
    <property type="entry name" value="ATPase_P-typ_cyto_dom_N"/>
</dbReference>
<dbReference type="SUPFAM" id="SSF81653">
    <property type="entry name" value="Calcium ATPase, transduction domain A"/>
    <property type="match status" value="1"/>
</dbReference>
<accession>A0A0F4M080</accession>
<evidence type="ECO:0000313" key="9">
    <source>
        <dbReference type="Proteomes" id="UP000033558"/>
    </source>
</evidence>
<dbReference type="Pfam" id="PF00702">
    <property type="entry name" value="Hydrolase"/>
    <property type="match status" value="1"/>
</dbReference>
<keyword evidence="4 6" id="KW-1133">Transmembrane helix</keyword>
<dbReference type="PATRIC" id="fig|1218492.5.peg.275"/>
<name>A0A0F4M080_9LACO</name>
<dbReference type="PANTHER" id="PTHR42861">
    <property type="entry name" value="CALCIUM-TRANSPORTING ATPASE"/>
    <property type="match status" value="1"/>
</dbReference>
<feature type="domain" description="P-type ATPase A" evidence="7">
    <location>
        <begin position="93"/>
        <end position="192"/>
    </location>
</feature>
<evidence type="ECO:0000259" key="7">
    <source>
        <dbReference type="Pfam" id="PF00122"/>
    </source>
</evidence>
<dbReference type="AlphaFoldDB" id="A0A0F4M080"/>
<evidence type="ECO:0000256" key="1">
    <source>
        <dbReference type="ARBA" id="ARBA00004141"/>
    </source>
</evidence>
<comment type="caution">
    <text evidence="8">The sequence shown here is derived from an EMBL/GenBank/DDBJ whole genome shotgun (WGS) entry which is preliminary data.</text>
</comment>
<dbReference type="SFLD" id="SFLDF00027">
    <property type="entry name" value="p-type_atpase"/>
    <property type="match status" value="1"/>
</dbReference>
<evidence type="ECO:0000256" key="4">
    <source>
        <dbReference type="ARBA" id="ARBA00022989"/>
    </source>
</evidence>
<feature type="transmembrane region" description="Helical" evidence="6">
    <location>
        <begin position="643"/>
        <end position="665"/>
    </location>
</feature>
<dbReference type="SUPFAM" id="SSF81665">
    <property type="entry name" value="Calcium ATPase, transmembrane domain M"/>
    <property type="match status" value="1"/>
</dbReference>
<dbReference type="Gene3D" id="3.40.1110.10">
    <property type="entry name" value="Calcium-transporting ATPase, cytoplasmic domain N"/>
    <property type="match status" value="1"/>
</dbReference>
<comment type="subcellular location">
    <subcellularLocation>
        <location evidence="1">Membrane</location>
        <topology evidence="1">Multi-pass membrane protein</topology>
    </subcellularLocation>
</comment>
<dbReference type="InterPro" id="IPR008250">
    <property type="entry name" value="ATPase_P-typ_transduc_dom_A_sf"/>
</dbReference>
<feature type="transmembrane region" description="Helical" evidence="6">
    <location>
        <begin position="740"/>
        <end position="760"/>
    </location>
</feature>
<dbReference type="Pfam" id="PF00122">
    <property type="entry name" value="E1-E2_ATPase"/>
    <property type="match status" value="1"/>
</dbReference>
<dbReference type="SUPFAM" id="SSF56784">
    <property type="entry name" value="HAD-like"/>
    <property type="match status" value="1"/>
</dbReference>
<dbReference type="RefSeq" id="WP_046315345.1">
    <property type="nucleotide sequence ID" value="NZ_JBHSZT010000003.1"/>
</dbReference>
<feature type="transmembrane region" description="Helical" evidence="6">
    <location>
        <begin position="212"/>
        <end position="230"/>
    </location>
</feature>
<feature type="transmembrane region" description="Helical" evidence="6">
    <location>
        <begin position="706"/>
        <end position="728"/>
    </location>
</feature>
<feature type="transmembrane region" description="Helical" evidence="6">
    <location>
        <begin position="250"/>
        <end position="269"/>
    </location>
</feature>
<feature type="transmembrane region" description="Helical" evidence="6">
    <location>
        <begin position="62"/>
        <end position="80"/>
    </location>
</feature>
<dbReference type="Gene3D" id="1.20.1110.10">
    <property type="entry name" value="Calcium-transporting ATPase, transmembrane domain"/>
    <property type="match status" value="1"/>
</dbReference>
<dbReference type="HOGENOM" id="CLU_002360_5_1_9"/>
<dbReference type="PRINTS" id="PR00120">
    <property type="entry name" value="HATPASE"/>
</dbReference>
<protein>
    <submittedName>
        <fullName evidence="8">E1-E2 ATPase</fullName>
    </submittedName>
</protein>
<keyword evidence="3" id="KW-1278">Translocase</keyword>
<keyword evidence="5 6" id="KW-0472">Membrane</keyword>
<evidence type="ECO:0000256" key="5">
    <source>
        <dbReference type="ARBA" id="ARBA00023136"/>
    </source>
</evidence>
<feature type="transmembrane region" description="Helical" evidence="6">
    <location>
        <begin position="677"/>
        <end position="699"/>
    </location>
</feature>
<evidence type="ECO:0000313" key="8">
    <source>
        <dbReference type="EMBL" id="KJY63251.1"/>
    </source>
</evidence>
<dbReference type="SFLD" id="SFLDG00002">
    <property type="entry name" value="C1.7:_P-type_atpase_like"/>
    <property type="match status" value="1"/>
</dbReference>
<feature type="transmembrane region" description="Helical" evidence="6">
    <location>
        <begin position="610"/>
        <end position="631"/>
    </location>
</feature>
<dbReference type="GO" id="GO:0016887">
    <property type="term" value="F:ATP hydrolysis activity"/>
    <property type="evidence" value="ECO:0007669"/>
    <property type="project" value="InterPro"/>
</dbReference>
<dbReference type="InterPro" id="IPR044492">
    <property type="entry name" value="P_typ_ATPase_HD_dom"/>
</dbReference>
<dbReference type="OrthoDB" id="9760364at2"/>
<dbReference type="PROSITE" id="PS00154">
    <property type="entry name" value="ATPASE_E1_E2"/>
    <property type="match status" value="1"/>
</dbReference>
<sequence>MAHTGLTTAQVQAQQAAGHVNRTATTSTPVSKIISKNLFTLFNLINLVIAGLIMYTGSYANLLFLGPVIANFIIGSYQEIKAKKQLDQLTFLNRQRVTVWRDNQRQQIFQDDLVLGDIICLRRGDQVPADGRVCQTEQLEIDESNLTGESVAIIKQIGDSVLSGSIVVGGQAEVELTAVGADSFANRLAKSARQQQHHVSQLLSIINRIIQVLTYIIIPLGLILFCSSYFKNHHLNQAILGTSASIIGMIPQGLVLLTSVALAVGTMHLGHKQVLVKSMTALEALARVDTLCLDKTGTITTGNLQLAKIVPQHVSSNEVRTIAQKIMLATQESNETAQALLQDCTLQLAPGEVDSIVPFSSQRKWSAANFNKHQSYAIGAPNFLLHNQQQLTQAQQFAAAGYRVLAVVQSPQPIKTTIEQPQLLGFCLISDEIRATAQDTFDYLRQQGIKIKVISGDDPQTVQTIAQQVQLPAANQAVDMSTIPDDADFAQLVQEYTVFGRTLPEQKQKLLQALQQNQHKVAMAGDGVNDVLAMRQSDCGIAIAGNSDAAESAADFVLLNKNFDSLIFVLNEGRRVINNIERVAALYLIKTIYSILLTLLFILLHANYPFYPAQMTPVNALTVGIPTFFLALQPDFRPPAGRFYRNVFQVALPAAVDVTLTVGLLTQWGHWQNWSYAQTSTLAVLAISLLGFAALWTIARPINRGIIVIFLLLFCVNAGVFVGGGGIFKIQNILIGNLQFPSLLIIILFYPLFLISRELVVRYILK</sequence>
<dbReference type="InterPro" id="IPR036412">
    <property type="entry name" value="HAD-like_sf"/>
</dbReference>
<proteinExistence type="predicted"/>
<organism evidence="8 9">
    <name type="scientific">Bombilactobacillus mellifer</name>
    <dbReference type="NCBI Taxonomy" id="1218492"/>
    <lineage>
        <taxon>Bacteria</taxon>
        <taxon>Bacillati</taxon>
        <taxon>Bacillota</taxon>
        <taxon>Bacilli</taxon>
        <taxon>Lactobacillales</taxon>
        <taxon>Lactobacillaceae</taxon>
        <taxon>Bombilactobacillus</taxon>
    </lineage>
</organism>
<dbReference type="InterPro" id="IPR023214">
    <property type="entry name" value="HAD_sf"/>
</dbReference>
<keyword evidence="2 6" id="KW-0812">Transmembrane</keyword>
<dbReference type="GO" id="GO:0005524">
    <property type="term" value="F:ATP binding"/>
    <property type="evidence" value="ECO:0007669"/>
    <property type="project" value="InterPro"/>
</dbReference>
<keyword evidence="9" id="KW-1185">Reference proteome</keyword>
<dbReference type="PRINTS" id="PR00119">
    <property type="entry name" value="CATATPASE"/>
</dbReference>
<dbReference type="STRING" id="1218492.JG30_01620"/>
<dbReference type="GO" id="GO:0016020">
    <property type="term" value="C:membrane"/>
    <property type="evidence" value="ECO:0007669"/>
    <property type="project" value="UniProtKB-SubCell"/>
</dbReference>
<evidence type="ECO:0000256" key="6">
    <source>
        <dbReference type="SAM" id="Phobius"/>
    </source>
</evidence>
<feature type="transmembrane region" description="Helical" evidence="6">
    <location>
        <begin position="584"/>
        <end position="604"/>
    </location>
</feature>
<dbReference type="EMBL" id="JXJQ01000002">
    <property type="protein sequence ID" value="KJY63251.1"/>
    <property type="molecule type" value="Genomic_DNA"/>
</dbReference>
<gene>
    <name evidence="8" type="ORF">JG30_01620</name>
</gene>
<dbReference type="Gene3D" id="2.70.150.10">
    <property type="entry name" value="Calcium-transporting ATPase, cytoplasmic transduction domain A"/>
    <property type="match status" value="1"/>
</dbReference>
<dbReference type="InterPro" id="IPR059000">
    <property type="entry name" value="ATPase_P-type_domA"/>
</dbReference>
<dbReference type="InterPro" id="IPR001757">
    <property type="entry name" value="P_typ_ATPase"/>
</dbReference>
<dbReference type="NCBIfam" id="TIGR01494">
    <property type="entry name" value="ATPase_P-type"/>
    <property type="match status" value="2"/>
</dbReference>
<dbReference type="SFLD" id="SFLDS00003">
    <property type="entry name" value="Haloacid_Dehalogenase"/>
    <property type="match status" value="1"/>
</dbReference>
<dbReference type="InterPro" id="IPR018303">
    <property type="entry name" value="ATPase_P-typ_P_site"/>
</dbReference>
<dbReference type="InterPro" id="IPR023298">
    <property type="entry name" value="ATPase_P-typ_TM_dom_sf"/>
</dbReference>
<evidence type="ECO:0000256" key="2">
    <source>
        <dbReference type="ARBA" id="ARBA00022692"/>
    </source>
</evidence>
<dbReference type="Gene3D" id="3.40.50.1000">
    <property type="entry name" value="HAD superfamily/HAD-like"/>
    <property type="match status" value="1"/>
</dbReference>
<evidence type="ECO:0000256" key="3">
    <source>
        <dbReference type="ARBA" id="ARBA00022967"/>
    </source>
</evidence>
<dbReference type="Proteomes" id="UP000033558">
    <property type="component" value="Unassembled WGS sequence"/>
</dbReference>